<dbReference type="InterPro" id="IPR012334">
    <property type="entry name" value="Pectin_lyas_fold"/>
</dbReference>
<proteinExistence type="predicted"/>
<dbReference type="AlphaFoldDB" id="A0A2L0EK83"/>
<organism evidence="2 3">
    <name type="scientific">Sorangium cellulosum</name>
    <name type="common">Polyangium cellulosum</name>
    <dbReference type="NCBI Taxonomy" id="56"/>
    <lineage>
        <taxon>Bacteria</taxon>
        <taxon>Pseudomonadati</taxon>
        <taxon>Myxococcota</taxon>
        <taxon>Polyangia</taxon>
        <taxon>Polyangiales</taxon>
        <taxon>Polyangiaceae</taxon>
        <taxon>Sorangium</taxon>
    </lineage>
</organism>
<dbReference type="EMBL" id="CP012673">
    <property type="protein sequence ID" value="AUX39694.1"/>
    <property type="molecule type" value="Genomic_DNA"/>
</dbReference>
<protein>
    <submittedName>
        <fullName evidence="2">Uncharacterized protein</fullName>
    </submittedName>
</protein>
<dbReference type="PROSITE" id="PS51257">
    <property type="entry name" value="PROKAR_LIPOPROTEIN"/>
    <property type="match status" value="1"/>
</dbReference>
<dbReference type="InterPro" id="IPR011050">
    <property type="entry name" value="Pectin_lyase_fold/virulence"/>
</dbReference>
<reference evidence="2 3" key="1">
    <citation type="submission" date="2015-09" db="EMBL/GenBank/DDBJ databases">
        <title>Sorangium comparison.</title>
        <authorList>
            <person name="Zaburannyi N."/>
            <person name="Bunk B."/>
            <person name="Overmann J."/>
            <person name="Mueller R."/>
        </authorList>
    </citation>
    <scope>NUCLEOTIDE SEQUENCE [LARGE SCALE GENOMIC DNA]</scope>
    <source>
        <strain evidence="2 3">So ce26</strain>
    </source>
</reference>
<sequence length="482" mass="47875">MGRFNGLGSWVFAACSMALAGCGAEDAPGCPEEHVVHGVCAGVPPLADGEAAACSTDARCADAVDVSDGEGLQSAARAAAAGACIRLAPGDYGDVELPGGVSVVGGAADRVAVRSLTLGAGSGALACGVTVGAGGVKVDGAVDARIEAVRVRGSDGVGVHIARGSSVSLVATEVVGSGSHGVVAVELEASDAIRLERTVIEGSTEAGIWMRCLAGCDCAAEPAGDVRIQIGASIVQENRIAGVALEGVAASLDGVRVAGTMPSTTFRYGEFGGGISISSCARAAATRVDVERNASFGVLVDGAKARLGGPGEGEGVNVRENVMGVWIQNVSGAGFLDPANVMVENATIADNRGVGVGVSGTSSGIVICRSRITGTRMEPLPVGLGGVDDVGDGIHWLDASSVTVTEAALHDNARASILIDGSATGRIAGLTLSGADADKGIIQQNFPAEDGRQPTVEDAPAIVKKAEPEFTVAQPPGFAIDL</sequence>
<dbReference type="InterPro" id="IPR006626">
    <property type="entry name" value="PbH1"/>
</dbReference>
<dbReference type="Proteomes" id="UP000238348">
    <property type="component" value="Chromosome"/>
</dbReference>
<dbReference type="SUPFAM" id="SSF51126">
    <property type="entry name" value="Pectin lyase-like"/>
    <property type="match status" value="1"/>
</dbReference>
<evidence type="ECO:0000313" key="2">
    <source>
        <dbReference type="EMBL" id="AUX39694.1"/>
    </source>
</evidence>
<dbReference type="SMART" id="SM00710">
    <property type="entry name" value="PbH1"/>
    <property type="match status" value="7"/>
</dbReference>
<evidence type="ECO:0000256" key="1">
    <source>
        <dbReference type="SAM" id="SignalP"/>
    </source>
</evidence>
<dbReference type="Gene3D" id="2.160.20.10">
    <property type="entry name" value="Single-stranded right-handed beta-helix, Pectin lyase-like"/>
    <property type="match status" value="2"/>
</dbReference>
<accession>A0A2L0EK83</accession>
<gene>
    <name evidence="2" type="ORF">SOCE26_010890</name>
</gene>
<feature type="signal peptide" evidence="1">
    <location>
        <begin position="1"/>
        <end position="20"/>
    </location>
</feature>
<name>A0A2L0EK83_SORCE</name>
<keyword evidence="1" id="KW-0732">Signal</keyword>
<evidence type="ECO:0000313" key="3">
    <source>
        <dbReference type="Proteomes" id="UP000238348"/>
    </source>
</evidence>
<feature type="chain" id="PRO_5014817554" evidence="1">
    <location>
        <begin position="21"/>
        <end position="482"/>
    </location>
</feature>